<gene>
    <name evidence="1" type="ORF">A9309_03150</name>
</gene>
<reference evidence="1 2" key="1">
    <citation type="submission" date="2016-06" db="EMBL/GenBank/DDBJ databases">
        <title>Draft genome of Moraxella lacunata CCUG 57757A.</title>
        <authorList>
            <person name="Salva-Serra F."/>
            <person name="Engstrom-Jakobsson H."/>
            <person name="Thorell K."/>
            <person name="Gonzales-Siles L."/>
            <person name="Karlsson R."/>
            <person name="Boulund F."/>
            <person name="Engstrand L."/>
            <person name="Kristiansson E."/>
            <person name="Moore E."/>
        </authorList>
    </citation>
    <scope>NUCLEOTIDE SEQUENCE [LARGE SCALE GENOMIC DNA]</scope>
    <source>
        <strain evidence="1 2">CCUG 57757A</strain>
    </source>
</reference>
<evidence type="ECO:0000313" key="2">
    <source>
        <dbReference type="Proteomes" id="UP000092607"/>
    </source>
</evidence>
<dbReference type="AlphaFoldDB" id="A0A1B8Q5N8"/>
<sequence>MPILTTIYPQDFETLDNALSAFYQKVYCDKARRWYKKRLGCYEKPSVLKRKRQKMKRLLSQRQTRHSRACDESLPNLWLKIELDKSLARTAPNAVGR</sequence>
<dbReference type="Proteomes" id="UP000092607">
    <property type="component" value="Unassembled WGS sequence"/>
</dbReference>
<comment type="caution">
    <text evidence="1">The sequence shown here is derived from an EMBL/GenBank/DDBJ whole genome shotgun (WGS) entry which is preliminary data.</text>
</comment>
<dbReference type="EMBL" id="LZMS01000037">
    <property type="protein sequence ID" value="OBX65069.1"/>
    <property type="molecule type" value="Genomic_DNA"/>
</dbReference>
<name>A0A1B8Q5N8_MORLA</name>
<organism evidence="1 2">
    <name type="scientific">Moraxella lacunata</name>
    <dbReference type="NCBI Taxonomy" id="477"/>
    <lineage>
        <taxon>Bacteria</taxon>
        <taxon>Pseudomonadati</taxon>
        <taxon>Pseudomonadota</taxon>
        <taxon>Gammaproteobacteria</taxon>
        <taxon>Moraxellales</taxon>
        <taxon>Moraxellaceae</taxon>
        <taxon>Moraxella</taxon>
    </lineage>
</organism>
<proteinExistence type="predicted"/>
<protein>
    <submittedName>
        <fullName evidence="1">Uncharacterized protein</fullName>
    </submittedName>
</protein>
<accession>A0A1B8Q5N8</accession>
<evidence type="ECO:0000313" key="1">
    <source>
        <dbReference type="EMBL" id="OBX65069.1"/>
    </source>
</evidence>